<name>A0ABR7LLT8_9ACTN</name>
<evidence type="ECO:0000256" key="2">
    <source>
        <dbReference type="ARBA" id="ARBA00022679"/>
    </source>
</evidence>
<evidence type="ECO:0000313" key="8">
    <source>
        <dbReference type="EMBL" id="MBC6465705.1"/>
    </source>
</evidence>
<feature type="compositionally biased region" description="Low complexity" evidence="6">
    <location>
        <begin position="300"/>
        <end position="320"/>
    </location>
</feature>
<evidence type="ECO:0000313" key="9">
    <source>
        <dbReference type="Proteomes" id="UP000805614"/>
    </source>
</evidence>
<keyword evidence="9" id="KW-1185">Reference proteome</keyword>
<dbReference type="Gene3D" id="1.10.510.10">
    <property type="entry name" value="Transferase(Phosphotransferase) domain 1"/>
    <property type="match status" value="1"/>
</dbReference>
<dbReference type="Proteomes" id="UP000805614">
    <property type="component" value="Unassembled WGS sequence"/>
</dbReference>
<evidence type="ECO:0000256" key="1">
    <source>
        <dbReference type="ARBA" id="ARBA00012513"/>
    </source>
</evidence>
<dbReference type="InterPro" id="IPR000719">
    <property type="entry name" value="Prot_kinase_dom"/>
</dbReference>
<dbReference type="Pfam" id="PF00069">
    <property type="entry name" value="Pkinase"/>
    <property type="match status" value="1"/>
</dbReference>
<accession>A0ABR7LLT8</accession>
<keyword evidence="2" id="KW-0808">Transferase</keyword>
<feature type="region of interest" description="Disordered" evidence="6">
    <location>
        <begin position="438"/>
        <end position="539"/>
    </location>
</feature>
<keyword evidence="5" id="KW-0067">ATP-binding</keyword>
<dbReference type="RefSeq" id="WP_187242713.1">
    <property type="nucleotide sequence ID" value="NZ_BAAAOK010000006.1"/>
</dbReference>
<dbReference type="PROSITE" id="PS00108">
    <property type="entry name" value="PROTEIN_KINASE_ST"/>
    <property type="match status" value="1"/>
</dbReference>
<reference evidence="8 9" key="1">
    <citation type="submission" date="2020-06" db="EMBL/GenBank/DDBJ databases">
        <title>Actinomadura xiongansis sp. nov., isolated from soil of Baiyangdian.</title>
        <authorList>
            <person name="Zhang X."/>
        </authorList>
    </citation>
    <scope>NUCLEOTIDE SEQUENCE [LARGE SCALE GENOMIC DNA]</scope>
    <source>
        <strain evidence="8 9">HBUM206468</strain>
    </source>
</reference>
<evidence type="ECO:0000256" key="3">
    <source>
        <dbReference type="ARBA" id="ARBA00022741"/>
    </source>
</evidence>
<feature type="region of interest" description="Disordered" evidence="6">
    <location>
        <begin position="300"/>
        <end position="412"/>
    </location>
</feature>
<dbReference type="InterPro" id="IPR011009">
    <property type="entry name" value="Kinase-like_dom_sf"/>
</dbReference>
<dbReference type="PANTHER" id="PTHR43671">
    <property type="entry name" value="SERINE/THREONINE-PROTEIN KINASE NEK"/>
    <property type="match status" value="1"/>
</dbReference>
<dbReference type="PANTHER" id="PTHR43671:SF13">
    <property type="entry name" value="SERINE_THREONINE-PROTEIN KINASE NEK2"/>
    <property type="match status" value="1"/>
</dbReference>
<keyword evidence="3" id="KW-0547">Nucleotide-binding</keyword>
<dbReference type="EC" id="2.7.11.1" evidence="1"/>
<evidence type="ECO:0000259" key="7">
    <source>
        <dbReference type="PROSITE" id="PS50011"/>
    </source>
</evidence>
<feature type="domain" description="Protein kinase" evidence="7">
    <location>
        <begin position="18"/>
        <end position="275"/>
    </location>
</feature>
<dbReference type="SUPFAM" id="SSF56112">
    <property type="entry name" value="Protein kinase-like (PK-like)"/>
    <property type="match status" value="1"/>
</dbReference>
<dbReference type="EMBL" id="JABVEC010000005">
    <property type="protein sequence ID" value="MBC6465705.1"/>
    <property type="molecule type" value="Genomic_DNA"/>
</dbReference>
<evidence type="ECO:0000256" key="5">
    <source>
        <dbReference type="ARBA" id="ARBA00022840"/>
    </source>
</evidence>
<keyword evidence="4 8" id="KW-0418">Kinase</keyword>
<dbReference type="Gene3D" id="3.30.200.20">
    <property type="entry name" value="Phosphorylase Kinase, domain 1"/>
    <property type="match status" value="1"/>
</dbReference>
<dbReference type="InterPro" id="IPR008271">
    <property type="entry name" value="Ser/Thr_kinase_AS"/>
</dbReference>
<proteinExistence type="predicted"/>
<evidence type="ECO:0000256" key="4">
    <source>
        <dbReference type="ARBA" id="ARBA00022777"/>
    </source>
</evidence>
<dbReference type="InterPro" id="IPR050660">
    <property type="entry name" value="NEK_Ser/Thr_kinase"/>
</dbReference>
<dbReference type="CDD" id="cd14014">
    <property type="entry name" value="STKc_PknB_like"/>
    <property type="match status" value="1"/>
</dbReference>
<sequence>MPDAAPLRPKDPVRVGEYEILGLLGEGGQGAVYLGRRAHGGPADEYLAIKLLHDGLAADSPARARFVREVHVAMRVARFCTAQVLDADLIGDRPYIVSEYVEGPSLYASVHEQGPRTGGALERLAIGTLTALTAIHQAGITHRDFKPHNIVLGPDGPRVIDFGIARALGSASDTQTIGTPAYMAPEQFAGRGFGPPADMFAWASTMVFASTARPAFGNDDSAAVMHRIVTAEPHLGELTGALRDVVAACLAKDPEARPTAQDAQRLLMGTTDPGVAASGVGDLAAPGAWSIPADAFTGTPHMPAAHAGGPAPVHEAAAAASPPPGPGVVSDSPPREHPAGAQPPRQALPQGSIPPESTPAGPTPVGSAPHGSASDGFTPPVAHHTPVQHPPAYAPAQTTRPGPGGRPPARPRRRAALLAAGLSVAAVLAAGTAWAATRGGTGGPESAQGNDAAGPAGQTHDAGAGPTEASGEGAQGTRRTDPAKAATTSPKPGDDRNTRAPRPGGSTQPSRSTPRPTGGGGGGGDTPSRPNPYTAQQVCNSGGHGSGYYVQRSSAFTGGRVYQLYNSSGYNCVVTLKTADVGTKTSVWAELTREDGTKASDRGSFAYYAGPVFLHAKGQCVKYTGGGGSGSAGAPWGNCG</sequence>
<protein>
    <recommendedName>
        <fullName evidence="1">non-specific serine/threonine protein kinase</fullName>
        <ecNumber evidence="1">2.7.11.1</ecNumber>
    </recommendedName>
</protein>
<organism evidence="8 9">
    <name type="scientific">Actinomadura alba</name>
    <dbReference type="NCBI Taxonomy" id="406431"/>
    <lineage>
        <taxon>Bacteria</taxon>
        <taxon>Bacillati</taxon>
        <taxon>Actinomycetota</taxon>
        <taxon>Actinomycetes</taxon>
        <taxon>Streptosporangiales</taxon>
        <taxon>Thermomonosporaceae</taxon>
        <taxon>Actinomadura</taxon>
    </lineage>
</organism>
<gene>
    <name evidence="8" type="ORF">HKK74_09370</name>
</gene>
<evidence type="ECO:0000256" key="6">
    <source>
        <dbReference type="SAM" id="MobiDB-lite"/>
    </source>
</evidence>
<comment type="caution">
    <text evidence="8">The sequence shown here is derived from an EMBL/GenBank/DDBJ whole genome shotgun (WGS) entry which is preliminary data.</text>
</comment>
<dbReference type="PROSITE" id="PS50011">
    <property type="entry name" value="PROTEIN_KINASE_DOM"/>
    <property type="match status" value="1"/>
</dbReference>
<dbReference type="GO" id="GO:0016301">
    <property type="term" value="F:kinase activity"/>
    <property type="evidence" value="ECO:0007669"/>
    <property type="project" value="UniProtKB-KW"/>
</dbReference>